<evidence type="ECO:0000313" key="12">
    <source>
        <dbReference type="Proteomes" id="UP000054107"/>
    </source>
</evidence>
<feature type="transmembrane region" description="Helical" evidence="9">
    <location>
        <begin position="175"/>
        <end position="203"/>
    </location>
</feature>
<feature type="transmembrane region" description="Helical" evidence="9">
    <location>
        <begin position="242"/>
        <end position="264"/>
    </location>
</feature>
<organism evidence="11 12">
    <name type="scientific">Parasitella parasitica</name>
    <dbReference type="NCBI Taxonomy" id="35722"/>
    <lineage>
        <taxon>Eukaryota</taxon>
        <taxon>Fungi</taxon>
        <taxon>Fungi incertae sedis</taxon>
        <taxon>Mucoromycota</taxon>
        <taxon>Mucoromycotina</taxon>
        <taxon>Mucoromycetes</taxon>
        <taxon>Mucorales</taxon>
        <taxon>Mucorineae</taxon>
        <taxon>Mucoraceae</taxon>
        <taxon>Parasitella</taxon>
    </lineage>
</organism>
<comment type="subcellular location">
    <subcellularLocation>
        <location evidence="1">Membrane</location>
        <topology evidence="1">Multi-pass membrane protein</topology>
    </subcellularLocation>
</comment>
<keyword evidence="7 9" id="KW-0472">Membrane</keyword>
<evidence type="ECO:0000256" key="9">
    <source>
        <dbReference type="SAM" id="Phobius"/>
    </source>
</evidence>
<evidence type="ECO:0000259" key="10">
    <source>
        <dbReference type="Pfam" id="PF01490"/>
    </source>
</evidence>
<dbReference type="EMBL" id="LN723314">
    <property type="protein sequence ID" value="CEP10193.1"/>
    <property type="molecule type" value="Genomic_DNA"/>
</dbReference>
<feature type="region of interest" description="Disordered" evidence="8">
    <location>
        <begin position="1"/>
        <end position="35"/>
    </location>
</feature>
<feature type="transmembrane region" description="Helical" evidence="9">
    <location>
        <begin position="276"/>
        <end position="293"/>
    </location>
</feature>
<proteinExistence type="inferred from homology"/>
<feature type="transmembrane region" description="Helical" evidence="9">
    <location>
        <begin position="385"/>
        <end position="410"/>
    </location>
</feature>
<feature type="transmembrane region" description="Helical" evidence="9">
    <location>
        <begin position="352"/>
        <end position="373"/>
    </location>
</feature>
<evidence type="ECO:0000256" key="8">
    <source>
        <dbReference type="SAM" id="MobiDB-lite"/>
    </source>
</evidence>
<protein>
    <recommendedName>
        <fullName evidence="10">Amino acid transporter transmembrane domain-containing protein</fullName>
    </recommendedName>
</protein>
<evidence type="ECO:0000256" key="3">
    <source>
        <dbReference type="ARBA" id="ARBA00022448"/>
    </source>
</evidence>
<dbReference type="Proteomes" id="UP000054107">
    <property type="component" value="Unassembled WGS sequence"/>
</dbReference>
<keyword evidence="3" id="KW-0813">Transport</keyword>
<keyword evidence="5" id="KW-0029">Amino-acid transport</keyword>
<dbReference type="Pfam" id="PF01490">
    <property type="entry name" value="Aa_trans"/>
    <property type="match status" value="1"/>
</dbReference>
<sequence length="541" mass="59448">MADKKSSTAPSSPVHIRVPLNTHPSHLQTPGANYGALLDDSNSSNFYFSAHGGSHQGSPSSFRGQLESFAGSYSRASALYMAENLSIATSNPGTRHGEDFLEEALVEEEQVKPKLLPLDHTLTHTLSLHGFPQLSRHTTVASMISQQFHANSTLTAVTVPQKSTFVQSVFNSVNVLVGIGVLALPLAFRCAGWLMGSAIFLFCSLSTNYTAKLIARCLDAWPNSATYGDMGAAAFGSDRVRAFVSVIFVVELMTIGVAMVVLLGDGIVSLFPSTDMISIRIASFIGLTPMLFLPIRKLAYTSLIGIISCTCLVTIVIYDGISKIEKPGSLLDPMTFQILQYTEIIPSEMYNIPLSFGLMMAGFAGHAVFPAIYRDMEDPKRYESMVDITYIITVGVYITMAIAGYMMFGLETMQEVITQNLASTPGYSKWVNRLAIWLIVLTPIAKYGLMMNPVSVTYELWITSYAEVETWCKYHDWRRHFITGFGRVMASSMVVLIATVFPGFDRVMVSVVGLFEAFYLHVVSSRCLVPFLALVFRPFSL</sequence>
<reference evidence="11 12" key="1">
    <citation type="submission" date="2014-09" db="EMBL/GenBank/DDBJ databases">
        <authorList>
            <person name="Ellenberger Sabrina"/>
        </authorList>
    </citation>
    <scope>NUCLEOTIDE SEQUENCE [LARGE SCALE GENOMIC DNA]</scope>
    <source>
        <strain evidence="11 12">CBS 412.66</strain>
    </source>
</reference>
<name>A0A0B7N424_9FUNG</name>
<feature type="compositionally biased region" description="Polar residues" evidence="8">
    <location>
        <begin position="22"/>
        <end position="31"/>
    </location>
</feature>
<accession>A0A0B7N424</accession>
<dbReference type="GO" id="GO:0015179">
    <property type="term" value="F:L-amino acid transmembrane transporter activity"/>
    <property type="evidence" value="ECO:0007669"/>
    <property type="project" value="TreeGrafter"/>
</dbReference>
<evidence type="ECO:0000256" key="1">
    <source>
        <dbReference type="ARBA" id="ARBA00004141"/>
    </source>
</evidence>
<dbReference type="PANTHER" id="PTHR22950:SF692">
    <property type="entry name" value="TRANSMEMBRANE AMINO ACID TRANSPORTER FAMILY PROTEIN"/>
    <property type="match status" value="1"/>
</dbReference>
<evidence type="ECO:0000256" key="2">
    <source>
        <dbReference type="ARBA" id="ARBA00008066"/>
    </source>
</evidence>
<evidence type="ECO:0000256" key="5">
    <source>
        <dbReference type="ARBA" id="ARBA00022970"/>
    </source>
</evidence>
<dbReference type="STRING" id="35722.A0A0B7N424"/>
<dbReference type="GO" id="GO:0005774">
    <property type="term" value="C:vacuolar membrane"/>
    <property type="evidence" value="ECO:0007669"/>
    <property type="project" value="TreeGrafter"/>
</dbReference>
<comment type="similarity">
    <text evidence="2">Belongs to the amino acid/polyamine transporter 2 family.</text>
</comment>
<feature type="transmembrane region" description="Helical" evidence="9">
    <location>
        <begin position="430"/>
        <end position="449"/>
    </location>
</feature>
<evidence type="ECO:0000256" key="6">
    <source>
        <dbReference type="ARBA" id="ARBA00022989"/>
    </source>
</evidence>
<keyword evidence="12" id="KW-1185">Reference proteome</keyword>
<dbReference type="AlphaFoldDB" id="A0A0B7N424"/>
<keyword evidence="4 9" id="KW-0812">Transmembrane</keyword>
<feature type="transmembrane region" description="Helical" evidence="9">
    <location>
        <begin position="507"/>
        <end position="536"/>
    </location>
</feature>
<dbReference type="InterPro" id="IPR013057">
    <property type="entry name" value="AA_transpt_TM"/>
</dbReference>
<evidence type="ECO:0000256" key="4">
    <source>
        <dbReference type="ARBA" id="ARBA00022692"/>
    </source>
</evidence>
<dbReference type="PANTHER" id="PTHR22950">
    <property type="entry name" value="AMINO ACID TRANSPORTER"/>
    <property type="match status" value="1"/>
</dbReference>
<feature type="domain" description="Amino acid transporter transmembrane" evidence="10">
    <location>
        <begin position="162"/>
        <end position="516"/>
    </location>
</feature>
<keyword evidence="6 9" id="KW-1133">Transmembrane helix</keyword>
<gene>
    <name evidence="11" type="primary">PARPA_03830.1 scaffold 9853</name>
</gene>
<feature type="transmembrane region" description="Helical" evidence="9">
    <location>
        <begin position="300"/>
        <end position="321"/>
    </location>
</feature>
<evidence type="ECO:0000256" key="7">
    <source>
        <dbReference type="ARBA" id="ARBA00023136"/>
    </source>
</evidence>
<evidence type="ECO:0000313" key="11">
    <source>
        <dbReference type="EMBL" id="CEP10193.1"/>
    </source>
</evidence>
<dbReference type="OrthoDB" id="655540at2759"/>
<feature type="transmembrane region" description="Helical" evidence="9">
    <location>
        <begin position="481"/>
        <end position="501"/>
    </location>
</feature>